<dbReference type="AlphaFoldDB" id="A0A9K3JA32"/>
<dbReference type="Proteomes" id="UP000215914">
    <property type="component" value="Unassembled WGS sequence"/>
</dbReference>
<keyword evidence="1" id="KW-0862">Zinc</keyword>
<feature type="domain" description="CCHC-type" evidence="3">
    <location>
        <begin position="340"/>
        <end position="355"/>
    </location>
</feature>
<organism evidence="4 5">
    <name type="scientific">Helianthus annuus</name>
    <name type="common">Common sunflower</name>
    <dbReference type="NCBI Taxonomy" id="4232"/>
    <lineage>
        <taxon>Eukaryota</taxon>
        <taxon>Viridiplantae</taxon>
        <taxon>Streptophyta</taxon>
        <taxon>Embryophyta</taxon>
        <taxon>Tracheophyta</taxon>
        <taxon>Spermatophyta</taxon>
        <taxon>Magnoliopsida</taxon>
        <taxon>eudicotyledons</taxon>
        <taxon>Gunneridae</taxon>
        <taxon>Pentapetalae</taxon>
        <taxon>asterids</taxon>
        <taxon>campanulids</taxon>
        <taxon>Asterales</taxon>
        <taxon>Asteraceae</taxon>
        <taxon>Asteroideae</taxon>
        <taxon>Heliantheae alliance</taxon>
        <taxon>Heliantheae</taxon>
        <taxon>Helianthus</taxon>
    </lineage>
</organism>
<dbReference type="InterPro" id="IPR036875">
    <property type="entry name" value="Znf_CCHC_sf"/>
</dbReference>
<keyword evidence="5" id="KW-1185">Reference proteome</keyword>
<name>A0A9K3JA32_HELAN</name>
<dbReference type="GO" id="GO:0003676">
    <property type="term" value="F:nucleic acid binding"/>
    <property type="evidence" value="ECO:0007669"/>
    <property type="project" value="InterPro"/>
</dbReference>
<accession>A0A9K3JA32</accession>
<dbReference type="Gene3D" id="4.10.60.10">
    <property type="entry name" value="Zinc finger, CCHC-type"/>
    <property type="match status" value="1"/>
</dbReference>
<keyword evidence="1" id="KW-0863">Zinc-finger</keyword>
<proteinExistence type="predicted"/>
<dbReference type="InterPro" id="IPR045358">
    <property type="entry name" value="Ty3_capsid"/>
</dbReference>
<evidence type="ECO:0000313" key="5">
    <source>
        <dbReference type="Proteomes" id="UP000215914"/>
    </source>
</evidence>
<evidence type="ECO:0000256" key="2">
    <source>
        <dbReference type="SAM" id="MobiDB-lite"/>
    </source>
</evidence>
<sequence length="390" mass="44538">MDRQFRESSGTRSRTRTVTHVKPKTHSEAHSKPPSKKSEPKKDEDDNHSSNHSSIPKQEVKLKHDTHSKSCTYKYFVSCKPRDFTGEKGAVDCMTWIDEMDTVVDISGCADRDVVKYVSQSFKGDALAWWKSLLQAAGKATLYGLSWEQFVALIKENFWPQHEVERIESDFVSLVMKNLDCQAYLTTFNTLSRLVPYLVTPEPRRIARFIGGLAPEIKASVKASRPTTFRSVADLSLSLTQDVIRLRAMKSSEENKRKREDDTSRRSEKQHKGNNDHRKGSGFKKGDQSGEKHRCKVCRRHHFGRCRQESKSQSSEKRCGICKSTDHKAVDCKKMKDATCFGCNEKGHIRPNCPKNAKKADDGKKTNARVFRMDAKKQFLMPTSLQVRFL</sequence>
<feature type="compositionally biased region" description="Basic and acidic residues" evidence="2">
    <location>
        <begin position="25"/>
        <end position="49"/>
    </location>
</feature>
<dbReference type="SUPFAM" id="SSF57756">
    <property type="entry name" value="Retrovirus zinc finger-like domains"/>
    <property type="match status" value="1"/>
</dbReference>
<feature type="compositionally biased region" description="Basic and acidic residues" evidence="2">
    <location>
        <begin position="250"/>
        <end position="291"/>
    </location>
</feature>
<dbReference type="PROSITE" id="PS50158">
    <property type="entry name" value="ZF_CCHC"/>
    <property type="match status" value="1"/>
</dbReference>
<dbReference type="Pfam" id="PF19259">
    <property type="entry name" value="Ty3_capsid"/>
    <property type="match status" value="1"/>
</dbReference>
<dbReference type="SMART" id="SM00343">
    <property type="entry name" value="ZnF_C2HC"/>
    <property type="match status" value="2"/>
</dbReference>
<evidence type="ECO:0000259" key="3">
    <source>
        <dbReference type="PROSITE" id="PS50158"/>
    </source>
</evidence>
<dbReference type="Gramene" id="mRNA:HanXRQr2_Chr04g0176201">
    <property type="protein sequence ID" value="CDS:HanXRQr2_Chr04g0176201.1"/>
    <property type="gene ID" value="HanXRQr2_Chr04g0176201"/>
</dbReference>
<feature type="region of interest" description="Disordered" evidence="2">
    <location>
        <begin position="248"/>
        <end position="291"/>
    </location>
</feature>
<reference evidence="4" key="2">
    <citation type="submission" date="2020-06" db="EMBL/GenBank/DDBJ databases">
        <title>Helianthus annuus Genome sequencing and assembly Release 2.</title>
        <authorList>
            <person name="Gouzy J."/>
            <person name="Langlade N."/>
            <person name="Munos S."/>
        </authorList>
    </citation>
    <scope>NUCLEOTIDE SEQUENCE</scope>
    <source>
        <tissue evidence="4">Leaves</tissue>
    </source>
</reference>
<gene>
    <name evidence="4" type="ORF">HanXRQr2_Chr04g0176201</name>
</gene>
<evidence type="ECO:0000313" key="4">
    <source>
        <dbReference type="EMBL" id="KAF5810993.1"/>
    </source>
</evidence>
<feature type="region of interest" description="Disordered" evidence="2">
    <location>
        <begin position="1"/>
        <end position="62"/>
    </location>
</feature>
<dbReference type="PANTHER" id="PTHR15503">
    <property type="entry name" value="LDOC1 RELATED"/>
    <property type="match status" value="1"/>
</dbReference>
<dbReference type="GO" id="GO:0008270">
    <property type="term" value="F:zinc ion binding"/>
    <property type="evidence" value="ECO:0007669"/>
    <property type="project" value="UniProtKB-KW"/>
</dbReference>
<keyword evidence="1" id="KW-0479">Metal-binding</keyword>
<dbReference type="EMBL" id="MNCJ02000319">
    <property type="protein sequence ID" value="KAF5810993.1"/>
    <property type="molecule type" value="Genomic_DNA"/>
</dbReference>
<protein>
    <submittedName>
        <fullName evidence="4">Transcription factor interactor and regulator CCHC(Zn) family</fullName>
    </submittedName>
</protein>
<dbReference type="PANTHER" id="PTHR15503:SF45">
    <property type="entry name" value="RNA-DIRECTED DNA POLYMERASE HOMOLOG"/>
    <property type="match status" value="1"/>
</dbReference>
<evidence type="ECO:0000256" key="1">
    <source>
        <dbReference type="PROSITE-ProRule" id="PRU00047"/>
    </source>
</evidence>
<dbReference type="InterPro" id="IPR001878">
    <property type="entry name" value="Znf_CCHC"/>
</dbReference>
<reference evidence="4" key="1">
    <citation type="journal article" date="2017" name="Nature">
        <title>The sunflower genome provides insights into oil metabolism, flowering and Asterid evolution.</title>
        <authorList>
            <person name="Badouin H."/>
            <person name="Gouzy J."/>
            <person name="Grassa C.J."/>
            <person name="Murat F."/>
            <person name="Staton S.E."/>
            <person name="Cottret L."/>
            <person name="Lelandais-Briere C."/>
            <person name="Owens G.L."/>
            <person name="Carrere S."/>
            <person name="Mayjonade B."/>
            <person name="Legrand L."/>
            <person name="Gill N."/>
            <person name="Kane N.C."/>
            <person name="Bowers J.E."/>
            <person name="Hubner S."/>
            <person name="Bellec A."/>
            <person name="Berard A."/>
            <person name="Berges H."/>
            <person name="Blanchet N."/>
            <person name="Boniface M.C."/>
            <person name="Brunel D."/>
            <person name="Catrice O."/>
            <person name="Chaidir N."/>
            <person name="Claudel C."/>
            <person name="Donnadieu C."/>
            <person name="Faraut T."/>
            <person name="Fievet G."/>
            <person name="Helmstetter N."/>
            <person name="King M."/>
            <person name="Knapp S.J."/>
            <person name="Lai Z."/>
            <person name="Le Paslier M.C."/>
            <person name="Lippi Y."/>
            <person name="Lorenzon L."/>
            <person name="Mandel J.R."/>
            <person name="Marage G."/>
            <person name="Marchand G."/>
            <person name="Marquand E."/>
            <person name="Bret-Mestries E."/>
            <person name="Morien E."/>
            <person name="Nambeesan S."/>
            <person name="Nguyen T."/>
            <person name="Pegot-Espagnet P."/>
            <person name="Pouilly N."/>
            <person name="Raftis F."/>
            <person name="Sallet E."/>
            <person name="Schiex T."/>
            <person name="Thomas J."/>
            <person name="Vandecasteele C."/>
            <person name="Vares D."/>
            <person name="Vear F."/>
            <person name="Vautrin S."/>
            <person name="Crespi M."/>
            <person name="Mangin B."/>
            <person name="Burke J.M."/>
            <person name="Salse J."/>
            <person name="Munos S."/>
            <person name="Vincourt P."/>
            <person name="Rieseberg L.H."/>
            <person name="Langlade N.B."/>
        </authorList>
    </citation>
    <scope>NUCLEOTIDE SEQUENCE</scope>
    <source>
        <tissue evidence="4">Leaves</tissue>
    </source>
</reference>
<feature type="compositionally biased region" description="Basic residues" evidence="2">
    <location>
        <begin position="13"/>
        <end position="24"/>
    </location>
</feature>
<comment type="caution">
    <text evidence="4">The sequence shown here is derived from an EMBL/GenBank/DDBJ whole genome shotgun (WGS) entry which is preliminary data.</text>
</comment>
<dbReference type="InterPro" id="IPR032567">
    <property type="entry name" value="RTL1-rel"/>
</dbReference>